<proteinExistence type="predicted"/>
<dbReference type="Proteomes" id="UP000297535">
    <property type="component" value="Unassembled WGS sequence"/>
</dbReference>
<accession>A0A4Z0NQ01</accession>
<evidence type="ECO:0008006" key="3">
    <source>
        <dbReference type="Google" id="ProtNLM"/>
    </source>
</evidence>
<protein>
    <recommendedName>
        <fullName evidence="3">PD(D/E)XK endonuclease domain-containing protein</fullName>
    </recommendedName>
</protein>
<gene>
    <name evidence="1" type="ORF">EU555_13850</name>
</gene>
<evidence type="ECO:0000313" key="2">
    <source>
        <dbReference type="Proteomes" id="UP000297535"/>
    </source>
</evidence>
<dbReference type="AlphaFoldDB" id="A0A4Z0NQ01"/>
<dbReference type="OrthoDB" id="5917942at2"/>
<evidence type="ECO:0000313" key="1">
    <source>
        <dbReference type="EMBL" id="TGD98984.1"/>
    </source>
</evidence>
<keyword evidence="2" id="KW-1185">Reference proteome</keyword>
<name>A0A4Z0NQ01_9HYPH</name>
<dbReference type="EMBL" id="SRLB01000009">
    <property type="protein sequence ID" value="TGD98984.1"/>
    <property type="molecule type" value="Genomic_DNA"/>
</dbReference>
<sequence length="173" mass="19930">MDMDNDSSINSIQSTLRERIIEHVFIGDALRRLWQHRVFDVEVLRSEFDAGGYDLVMARGKIVRHIQFKTTKYDGKTREANINLNLLAKPSGCVIWMIVNDDLSFHSFYYFGGRPGEPLPDITGFKIASHTKGNAQGTKTERPNHRVVPRRYYEKLNSLDEVLERLFGDIPNC</sequence>
<organism evidence="1 2">
    <name type="scientific">Methylobacterium nonmethylotrophicum</name>
    <dbReference type="NCBI Taxonomy" id="1141884"/>
    <lineage>
        <taxon>Bacteria</taxon>
        <taxon>Pseudomonadati</taxon>
        <taxon>Pseudomonadota</taxon>
        <taxon>Alphaproteobacteria</taxon>
        <taxon>Hyphomicrobiales</taxon>
        <taxon>Methylobacteriaceae</taxon>
        <taxon>Methylobacterium</taxon>
    </lineage>
</organism>
<reference evidence="1 2" key="1">
    <citation type="submission" date="2019-04" db="EMBL/GenBank/DDBJ databases">
        <authorList>
            <person name="Feng G."/>
            <person name="Zhu H."/>
        </authorList>
    </citation>
    <scope>NUCLEOTIDE SEQUENCE [LARGE SCALE GENOMIC DNA]</scope>
    <source>
        <strain evidence="1 2">6HR-1</strain>
    </source>
</reference>
<comment type="caution">
    <text evidence="1">The sequence shown here is derived from an EMBL/GenBank/DDBJ whole genome shotgun (WGS) entry which is preliminary data.</text>
</comment>